<dbReference type="EMBL" id="CAIIXF020000007">
    <property type="protein sequence ID" value="CAH1790050.1"/>
    <property type="molecule type" value="Genomic_DNA"/>
</dbReference>
<accession>A0A8J1XQ50</accession>
<dbReference type="PANTHER" id="PTHR47500:SF3">
    <property type="entry name" value="EF-HAND DOMAIN-CONTAINING PROTEIN"/>
    <property type="match status" value="1"/>
</dbReference>
<name>A0A8J1XQ50_OWEFU</name>
<dbReference type="Pfam" id="PF13499">
    <property type="entry name" value="EF-hand_7"/>
    <property type="match status" value="1"/>
</dbReference>
<keyword evidence="1" id="KW-0677">Repeat</keyword>
<comment type="caution">
    <text evidence="4">The sequence shown here is derived from an EMBL/GenBank/DDBJ whole genome shotgun (WGS) entry which is preliminary data.</text>
</comment>
<dbReference type="InterPro" id="IPR002048">
    <property type="entry name" value="EF_hand_dom"/>
</dbReference>
<dbReference type="SMART" id="SM00054">
    <property type="entry name" value="EFh"/>
    <property type="match status" value="2"/>
</dbReference>
<proteinExistence type="predicted"/>
<keyword evidence="5" id="KW-1185">Reference proteome</keyword>
<feature type="region of interest" description="Disordered" evidence="3">
    <location>
        <begin position="65"/>
        <end position="85"/>
    </location>
</feature>
<dbReference type="CDD" id="cd00051">
    <property type="entry name" value="EFh"/>
    <property type="match status" value="1"/>
</dbReference>
<dbReference type="InterPro" id="IPR043520">
    <property type="entry name" value="SPT21"/>
</dbReference>
<evidence type="ECO:0000256" key="1">
    <source>
        <dbReference type="ARBA" id="ARBA00022737"/>
    </source>
</evidence>
<dbReference type="Proteomes" id="UP000749559">
    <property type="component" value="Unassembled WGS sequence"/>
</dbReference>
<dbReference type="InterPro" id="IPR018247">
    <property type="entry name" value="EF_Hand_1_Ca_BS"/>
</dbReference>
<sequence length="452" mass="51528">MNKSKTSAITPGVRVHTEPVQPRRVSTFSENKCFETKGIGRRKGFRKKGQKQNTLQAINETPCRSSTLTMTKKKRSKRKRKNGELNQQTVAAFREVFDLFDSNGGGTIDADELDKTLRSVGIELTREEIVQVLTSIDADGNGEIDFDEFLALMTNTERFLGTFAGKHDRTGSDEQTNEQERELLLFDALTEFMKKSALQSMNEIVGYFHTKYKKVQAPHVVGHYAAGARLIGLTEKQLVEHLELLKANNRGRNEKSPYAQPLHILFTSANRDSLINPPLNLVNRRRKKRGKIRIKVIMPNSITDPADPPGPPVDSQVKVEENRAQVKHERRHTGWVSQRLQSTAVHLPLIHLKKLGNFDLLTAENLPSIRANVHNAKREYFTQRRKEKMTETQKHWKSLMPNMITPRMLRDHFRRVFIAMTDVGQHADPYTSHKLNKLLTIPSSTGTTIKEL</sequence>
<dbReference type="Gene3D" id="1.10.238.10">
    <property type="entry name" value="EF-hand"/>
    <property type="match status" value="1"/>
</dbReference>
<gene>
    <name evidence="4" type="ORF">OFUS_LOCUS15311</name>
</gene>
<feature type="region of interest" description="Disordered" evidence="3">
    <location>
        <begin position="1"/>
        <end position="23"/>
    </location>
</feature>
<dbReference type="SUPFAM" id="SSF47473">
    <property type="entry name" value="EF-hand"/>
    <property type="match status" value="1"/>
</dbReference>
<dbReference type="PROSITE" id="PS00018">
    <property type="entry name" value="EF_HAND_1"/>
    <property type="match status" value="2"/>
</dbReference>
<protein>
    <submittedName>
        <fullName evidence="4">Uncharacterized protein</fullName>
    </submittedName>
</protein>
<dbReference type="PANTHER" id="PTHR47500">
    <property type="entry name" value="EF-HAND CALCIUM-BINDING DOMAIN-CONTAINING PROTEIN"/>
    <property type="match status" value="1"/>
</dbReference>
<dbReference type="FunFam" id="1.10.238.10:FF:000178">
    <property type="entry name" value="Calmodulin-2 A"/>
    <property type="match status" value="1"/>
</dbReference>
<reference evidence="4" key="1">
    <citation type="submission" date="2022-03" db="EMBL/GenBank/DDBJ databases">
        <authorList>
            <person name="Martin C."/>
        </authorList>
    </citation>
    <scope>NUCLEOTIDE SEQUENCE</scope>
</reference>
<dbReference type="InterPro" id="IPR011992">
    <property type="entry name" value="EF-hand-dom_pair"/>
</dbReference>
<organism evidence="4 5">
    <name type="scientific">Owenia fusiformis</name>
    <name type="common">Polychaete worm</name>
    <dbReference type="NCBI Taxonomy" id="6347"/>
    <lineage>
        <taxon>Eukaryota</taxon>
        <taxon>Metazoa</taxon>
        <taxon>Spiralia</taxon>
        <taxon>Lophotrochozoa</taxon>
        <taxon>Annelida</taxon>
        <taxon>Polychaeta</taxon>
        <taxon>Sedentaria</taxon>
        <taxon>Canalipalpata</taxon>
        <taxon>Sabellida</taxon>
        <taxon>Oweniida</taxon>
        <taxon>Oweniidae</taxon>
        <taxon>Owenia</taxon>
    </lineage>
</organism>
<evidence type="ECO:0000313" key="5">
    <source>
        <dbReference type="Proteomes" id="UP000749559"/>
    </source>
</evidence>
<evidence type="ECO:0000256" key="2">
    <source>
        <dbReference type="ARBA" id="ARBA00022837"/>
    </source>
</evidence>
<evidence type="ECO:0000256" key="3">
    <source>
        <dbReference type="SAM" id="MobiDB-lite"/>
    </source>
</evidence>
<dbReference type="AlphaFoldDB" id="A0A8J1XQ50"/>
<evidence type="ECO:0000313" key="4">
    <source>
        <dbReference type="EMBL" id="CAH1790050.1"/>
    </source>
</evidence>
<keyword evidence="2" id="KW-0106">Calcium</keyword>
<dbReference type="OrthoDB" id="5988051at2759"/>
<dbReference type="GO" id="GO:0005509">
    <property type="term" value="F:calcium ion binding"/>
    <property type="evidence" value="ECO:0007669"/>
    <property type="project" value="InterPro"/>
</dbReference>
<dbReference type="PROSITE" id="PS50222">
    <property type="entry name" value="EF_HAND_2"/>
    <property type="match status" value="2"/>
</dbReference>
<dbReference type="GO" id="GO:0043226">
    <property type="term" value="C:organelle"/>
    <property type="evidence" value="ECO:0007669"/>
    <property type="project" value="UniProtKB-ARBA"/>
</dbReference>
<feature type="compositionally biased region" description="Basic residues" evidence="3">
    <location>
        <begin position="71"/>
        <end position="81"/>
    </location>
</feature>